<gene>
    <name evidence="1" type="ORF">B4135_3377</name>
</gene>
<evidence type="ECO:0000313" key="1">
    <source>
        <dbReference type="EMBL" id="KYD10576.1"/>
    </source>
</evidence>
<evidence type="ECO:0000313" key="2">
    <source>
        <dbReference type="Proteomes" id="UP000075683"/>
    </source>
</evidence>
<dbReference type="Proteomes" id="UP000075683">
    <property type="component" value="Unassembled WGS sequence"/>
</dbReference>
<proteinExistence type="predicted"/>
<reference evidence="1 2" key="1">
    <citation type="submission" date="2016-01" db="EMBL/GenBank/DDBJ databases">
        <title>Draft Genome Sequences of Seven Thermophilic Sporeformers Isolated from Foods.</title>
        <authorList>
            <person name="Berendsen E.M."/>
            <person name="Wells-Bennik M.H."/>
            <person name="Krawcyk A.O."/>
            <person name="De Jong A."/>
            <person name="Holsappel S."/>
            <person name="Eijlander R.T."/>
            <person name="Kuipers O.P."/>
        </authorList>
    </citation>
    <scope>NUCLEOTIDE SEQUENCE [LARGE SCALE GENOMIC DNA]</scope>
    <source>
        <strain evidence="1 2">B4135</strain>
    </source>
</reference>
<comment type="caution">
    <text evidence="1">The sequence shown here is derived from an EMBL/GenBank/DDBJ whole genome shotgun (WGS) entry which is preliminary data.</text>
</comment>
<protein>
    <submittedName>
        <fullName evidence="1">Uncharacterized protein</fullName>
    </submittedName>
</protein>
<name>A0A150LF60_9BACI</name>
<accession>A0A150LF60</accession>
<dbReference type="EMBL" id="LQYT01000117">
    <property type="protein sequence ID" value="KYD10576.1"/>
    <property type="molecule type" value="Genomic_DNA"/>
</dbReference>
<organism evidence="1 2">
    <name type="scientific">Caldibacillus debilis</name>
    <dbReference type="NCBI Taxonomy" id="301148"/>
    <lineage>
        <taxon>Bacteria</taxon>
        <taxon>Bacillati</taxon>
        <taxon>Bacillota</taxon>
        <taxon>Bacilli</taxon>
        <taxon>Bacillales</taxon>
        <taxon>Bacillaceae</taxon>
        <taxon>Caldibacillus</taxon>
    </lineage>
</organism>
<sequence>MNGQTIRRAKSCYRQLKKAVCLRQENRLPFKKRRRGREAVPLLLCVLSSFFPGHPEPVPASRTGGGNLGGCNFRGLRRCIFSLSFTRRQARLAPVA</sequence>
<dbReference type="AlphaFoldDB" id="A0A150LF60"/>